<dbReference type="Proteomes" id="UP000000657">
    <property type="component" value="Chromosome"/>
</dbReference>
<dbReference type="GO" id="GO:0042802">
    <property type="term" value="F:identical protein binding"/>
    <property type="evidence" value="ECO:0007669"/>
    <property type="project" value="TreeGrafter"/>
</dbReference>
<proteinExistence type="inferred from homology"/>
<evidence type="ECO:0000256" key="2">
    <source>
        <dbReference type="ARBA" id="ARBA00022898"/>
    </source>
</evidence>
<evidence type="ECO:0000313" key="5">
    <source>
        <dbReference type="Proteomes" id="UP000000657"/>
    </source>
</evidence>
<reference evidence="4 5" key="1">
    <citation type="journal article" date="2007" name="Genome Res.">
        <title>Genome characteristics of facultatively symbiotic Frankia sp. strains reflect host range and host plant biogeography.</title>
        <authorList>
            <person name="Normand P."/>
            <person name="Lapierre P."/>
            <person name="Tisa L.S."/>
            <person name="Gogarten J.P."/>
            <person name="Alloisio N."/>
            <person name="Bagnarol E."/>
            <person name="Bassi C.A."/>
            <person name="Berry A.M."/>
            <person name="Bickhart D.M."/>
            <person name="Choisne N."/>
            <person name="Couloux A."/>
            <person name="Cournoyer B."/>
            <person name="Cruveiller S."/>
            <person name="Daubin V."/>
            <person name="Demange N."/>
            <person name="Francino M.P."/>
            <person name="Goltsman E."/>
            <person name="Huang Y."/>
            <person name="Kopp O.R."/>
            <person name="Labarre L."/>
            <person name="Lapidus A."/>
            <person name="Lavire C."/>
            <person name="Marechal J."/>
            <person name="Martinez M."/>
            <person name="Mastronunzio J.E."/>
            <person name="Mullin B.C."/>
            <person name="Niemann J."/>
            <person name="Pujic P."/>
            <person name="Rawnsley T."/>
            <person name="Rouy Z."/>
            <person name="Schenowitz C."/>
            <person name="Sellstedt A."/>
            <person name="Tavares F."/>
            <person name="Tomkins J.P."/>
            <person name="Vallenet D."/>
            <person name="Valverde C."/>
            <person name="Wall L.G."/>
            <person name="Wang Y."/>
            <person name="Medigue C."/>
            <person name="Benson D.R."/>
        </authorList>
    </citation>
    <scope>NUCLEOTIDE SEQUENCE [LARGE SCALE GENOMIC DNA]</scope>
    <source>
        <strain evidence="5">DSM 45986 / CECT 9034 / ACN14a</strain>
    </source>
</reference>
<dbReference type="GO" id="GO:0030170">
    <property type="term" value="F:pyridoxal phosphate binding"/>
    <property type="evidence" value="ECO:0007669"/>
    <property type="project" value="InterPro"/>
</dbReference>
<evidence type="ECO:0000256" key="1">
    <source>
        <dbReference type="ARBA" id="ARBA00001933"/>
    </source>
</evidence>
<keyword evidence="4" id="KW-0808">Transferase</keyword>
<accession>Q0RC25</accession>
<dbReference type="Gene3D" id="3.40.640.10">
    <property type="entry name" value="Type I PLP-dependent aspartate aminotransferase-like (Major domain)"/>
    <property type="match status" value="1"/>
</dbReference>
<evidence type="ECO:0000313" key="4">
    <source>
        <dbReference type="EMBL" id="CAJ65004.1"/>
    </source>
</evidence>
<comment type="similarity">
    <text evidence="3">Belongs to the class-III pyridoxal-phosphate-dependent aminotransferase family.</text>
</comment>
<comment type="cofactor">
    <cofactor evidence="1">
        <name>pyridoxal 5'-phosphate</name>
        <dbReference type="ChEBI" id="CHEBI:597326"/>
    </cofactor>
</comment>
<name>Q0RC25_FRAAA</name>
<dbReference type="HOGENOM" id="CLU_701793_0_0_11"/>
<evidence type="ECO:0000256" key="3">
    <source>
        <dbReference type="RuleBase" id="RU003560"/>
    </source>
</evidence>
<dbReference type="KEGG" id="fal:FRAAL6381"/>
<dbReference type="EMBL" id="CT573213">
    <property type="protein sequence ID" value="CAJ65004.1"/>
    <property type="molecule type" value="Genomic_DNA"/>
</dbReference>
<sequence length="406" mass="43341">MTIADSAPRTEDRLFQSRLDEAGVLDQRYILVHADNATLDLIDEAGRPHRCTDFMSAYAAVNFGHRNPAIERALARSSDLTGLFYGPEADGVARWLCARLPEPHSRRVLYQVGGSFAVAAALALARRTRPGRVMSIDGAFHGLGVDAAALTSVQRRFSLHDTGFVDLLAPEVIHLTPGTVPRDWDGVSCMIYEPVQGANGYVPLDREWLHEVTASAASAGVVTVADEIQCGFYRHGVFSPSAAWGLDPDIVLFSKSLTNGMYPLSAVVYKRFLEAGADPVYLAHTFQTGTLGTAAAHEVTRYIDGNDVAGMGAAVGARLEELADRLQAAGLARAVYATGPALSFEPTAVVSRELVRRAFASGALVFSGGRHGERIRMAPPLTIPDAQLVEGIELVWSAAGGRAGGT</sequence>
<dbReference type="RefSeq" id="WP_011607427.1">
    <property type="nucleotide sequence ID" value="NC_008278.1"/>
</dbReference>
<dbReference type="STRING" id="326424.FRAAL6381"/>
<dbReference type="EC" id="2.6.1.-" evidence="4"/>
<organism evidence="4 5">
    <name type="scientific">Frankia alni (strain DSM 45986 / CECT 9034 / ACN14a)</name>
    <dbReference type="NCBI Taxonomy" id="326424"/>
    <lineage>
        <taxon>Bacteria</taxon>
        <taxon>Bacillati</taxon>
        <taxon>Actinomycetota</taxon>
        <taxon>Actinomycetes</taxon>
        <taxon>Frankiales</taxon>
        <taxon>Frankiaceae</taxon>
        <taxon>Frankia</taxon>
    </lineage>
</organism>
<dbReference type="OrthoDB" id="4510254at2"/>
<keyword evidence="4" id="KW-0032">Aminotransferase</keyword>
<protein>
    <submittedName>
        <fullName evidence="4">Aminotransferase</fullName>
        <ecNumber evidence="4">2.6.1.-</ecNumber>
    </submittedName>
</protein>
<gene>
    <name evidence="4" type="ordered locus">FRAAL6381</name>
</gene>
<dbReference type="InterPro" id="IPR015422">
    <property type="entry name" value="PyrdxlP-dep_Trfase_small"/>
</dbReference>
<keyword evidence="2 3" id="KW-0663">Pyridoxal phosphate</keyword>
<dbReference type="InterPro" id="IPR050103">
    <property type="entry name" value="Class-III_PLP-dep_AT"/>
</dbReference>
<dbReference type="AlphaFoldDB" id="Q0RC25"/>
<dbReference type="InterPro" id="IPR015421">
    <property type="entry name" value="PyrdxlP-dep_Trfase_major"/>
</dbReference>
<dbReference type="PANTHER" id="PTHR11986">
    <property type="entry name" value="AMINOTRANSFERASE CLASS III"/>
    <property type="match status" value="1"/>
</dbReference>
<dbReference type="SUPFAM" id="SSF53383">
    <property type="entry name" value="PLP-dependent transferases"/>
    <property type="match status" value="1"/>
</dbReference>
<dbReference type="InterPro" id="IPR005814">
    <property type="entry name" value="Aminotrans_3"/>
</dbReference>
<dbReference type="Pfam" id="PF00202">
    <property type="entry name" value="Aminotran_3"/>
    <property type="match status" value="1"/>
</dbReference>
<dbReference type="eggNOG" id="COG0160">
    <property type="taxonomic scope" value="Bacteria"/>
</dbReference>
<dbReference type="InterPro" id="IPR015424">
    <property type="entry name" value="PyrdxlP-dep_Trfase"/>
</dbReference>
<dbReference type="Gene3D" id="3.90.1150.10">
    <property type="entry name" value="Aspartate Aminotransferase, domain 1"/>
    <property type="match status" value="1"/>
</dbReference>
<keyword evidence="5" id="KW-1185">Reference proteome</keyword>
<dbReference type="GO" id="GO:0008483">
    <property type="term" value="F:transaminase activity"/>
    <property type="evidence" value="ECO:0007669"/>
    <property type="project" value="UniProtKB-KW"/>
</dbReference>